<comment type="caution">
    <text evidence="1">The sequence shown here is derived from an EMBL/GenBank/DDBJ whole genome shotgun (WGS) entry which is preliminary data.</text>
</comment>
<evidence type="ECO:0000313" key="1">
    <source>
        <dbReference type="EMBL" id="KAJ7300504.1"/>
    </source>
</evidence>
<proteinExistence type="predicted"/>
<evidence type="ECO:0000313" key="2">
    <source>
        <dbReference type="Proteomes" id="UP001218218"/>
    </source>
</evidence>
<dbReference type="AlphaFoldDB" id="A0AAD7E677"/>
<organism evidence="1 2">
    <name type="scientific">Mycena albidolilacea</name>
    <dbReference type="NCBI Taxonomy" id="1033008"/>
    <lineage>
        <taxon>Eukaryota</taxon>
        <taxon>Fungi</taxon>
        <taxon>Dikarya</taxon>
        <taxon>Basidiomycota</taxon>
        <taxon>Agaricomycotina</taxon>
        <taxon>Agaricomycetes</taxon>
        <taxon>Agaricomycetidae</taxon>
        <taxon>Agaricales</taxon>
        <taxon>Marasmiineae</taxon>
        <taxon>Mycenaceae</taxon>
        <taxon>Mycena</taxon>
    </lineage>
</organism>
<accession>A0AAD7E677</accession>
<dbReference type="Pfam" id="PF18758">
    <property type="entry name" value="KDZ"/>
    <property type="match status" value="1"/>
</dbReference>
<sequence length="651" mass="73184">MSEGRLPALTWNFQVFLRRASGGSSWRVRQQAVFPTDWMACHDGDMPSDGLVSRGRSGGGRWLQGAYRQTREQGDIKLFWVQGYVPSQCKTHKGIAHDERQGRDLLSAQYVAREQARRFAMWGTVHAGFVCCGSGPDGRNRQCNIDFILLATLIGFQLLWLIVSYDITCQYAINFWTQMSGLPERMRLTIPLANIWRWKISHGETIEKNWAFSNGAACSTRLMGPGSRQVTLENVFGFHNYDRLLAMHCVFPKRLAVTMIDGAAHKIMLEAFTKGLEEANPAQVKEWRGLVEAWESKQHSTGAKSPFEAHAEVTTLRDIQLVIAKEELMRTETGDEVERDHSLGTFISMGLEIEEAQRKLTVDVRALKDPTVTQMLGSTKRPMQKQMYDGEGEQGAEATRLFMPLEIKDSCLRSRVCMVGVPDIEAQMREGEVSEVLEDVRGGLRTCTMANRYKLRNYTGQGLLTRGQNILRVISLQIHSAKIWYCYARAALLMLRGHGQWEEHLRVLTDDNVCRLNERALTAEEKAQNECWAEIGEAIINGGIACAAAGTAAAPESSNSMCFEQLRLLREEMRRTIVYEEVAAWEWKCLLAEELPGASPELTEGRILAKADVYLNSDAAAAGTEAVTVEVHLEDELDPEEEARLEGEEED</sequence>
<dbReference type="EMBL" id="JARIHO010000164">
    <property type="protein sequence ID" value="KAJ7300504.1"/>
    <property type="molecule type" value="Genomic_DNA"/>
</dbReference>
<dbReference type="InterPro" id="IPR040521">
    <property type="entry name" value="KDZ"/>
</dbReference>
<gene>
    <name evidence="1" type="ORF">DFH08DRAFT_828394</name>
</gene>
<reference evidence="1" key="1">
    <citation type="submission" date="2023-03" db="EMBL/GenBank/DDBJ databases">
        <title>Massive genome expansion in bonnet fungi (Mycena s.s.) driven by repeated elements and novel gene families across ecological guilds.</title>
        <authorList>
            <consortium name="Lawrence Berkeley National Laboratory"/>
            <person name="Harder C.B."/>
            <person name="Miyauchi S."/>
            <person name="Viragh M."/>
            <person name="Kuo A."/>
            <person name="Thoen E."/>
            <person name="Andreopoulos B."/>
            <person name="Lu D."/>
            <person name="Skrede I."/>
            <person name="Drula E."/>
            <person name="Henrissat B."/>
            <person name="Morin E."/>
            <person name="Kohler A."/>
            <person name="Barry K."/>
            <person name="LaButti K."/>
            <person name="Morin E."/>
            <person name="Salamov A."/>
            <person name="Lipzen A."/>
            <person name="Mereny Z."/>
            <person name="Hegedus B."/>
            <person name="Baldrian P."/>
            <person name="Stursova M."/>
            <person name="Weitz H."/>
            <person name="Taylor A."/>
            <person name="Grigoriev I.V."/>
            <person name="Nagy L.G."/>
            <person name="Martin F."/>
            <person name="Kauserud H."/>
        </authorList>
    </citation>
    <scope>NUCLEOTIDE SEQUENCE</scope>
    <source>
        <strain evidence="1">CBHHK002</strain>
    </source>
</reference>
<keyword evidence="2" id="KW-1185">Reference proteome</keyword>
<protein>
    <submittedName>
        <fullName evidence="1">Uncharacterized protein</fullName>
    </submittedName>
</protein>
<dbReference type="Proteomes" id="UP001218218">
    <property type="component" value="Unassembled WGS sequence"/>
</dbReference>
<name>A0AAD7E677_9AGAR</name>